<dbReference type="GeneID" id="20321011"/>
<dbReference type="EMBL" id="KL596766">
    <property type="protein sequence ID" value="KER25802.1"/>
    <property type="molecule type" value="Genomic_DNA"/>
</dbReference>
<accession>A0A074ZJ58</accession>
<dbReference type="KEGG" id="ovi:T265_06832"/>
<evidence type="ECO:0000313" key="2">
    <source>
        <dbReference type="Proteomes" id="UP000054324"/>
    </source>
</evidence>
<dbReference type="AlphaFoldDB" id="A0A074ZJ58"/>
<protein>
    <submittedName>
        <fullName evidence="1">Uncharacterized protein</fullName>
    </submittedName>
</protein>
<keyword evidence="2" id="KW-1185">Reference proteome</keyword>
<dbReference type="CTD" id="20321011"/>
<evidence type="ECO:0000313" key="1">
    <source>
        <dbReference type="EMBL" id="KER25802.1"/>
    </source>
</evidence>
<gene>
    <name evidence="1" type="ORF">T265_06832</name>
</gene>
<dbReference type="Proteomes" id="UP000054324">
    <property type="component" value="Unassembled WGS sequence"/>
</dbReference>
<organism evidence="1 2">
    <name type="scientific">Opisthorchis viverrini</name>
    <name type="common">Southeast Asian liver fluke</name>
    <dbReference type="NCBI Taxonomy" id="6198"/>
    <lineage>
        <taxon>Eukaryota</taxon>
        <taxon>Metazoa</taxon>
        <taxon>Spiralia</taxon>
        <taxon>Lophotrochozoa</taxon>
        <taxon>Platyhelminthes</taxon>
        <taxon>Trematoda</taxon>
        <taxon>Digenea</taxon>
        <taxon>Opisthorchiida</taxon>
        <taxon>Opisthorchiata</taxon>
        <taxon>Opisthorchiidae</taxon>
        <taxon>Opisthorchis</taxon>
    </lineage>
</organism>
<dbReference type="RefSeq" id="XP_009170470.1">
    <property type="nucleotide sequence ID" value="XM_009172206.1"/>
</dbReference>
<sequence>MRLRAMLRSVIIRDTCVQRSLCLLSGVICIRSCKLLGRIPEPLANFIVLERFSCQIVASKVTPQGSVKLGNNNNSNDETLLKPATSLEILKARRPTNYSKSESSVGSYLQLDSSQTRVELKSIGEQI</sequence>
<reference evidence="1 2" key="1">
    <citation type="submission" date="2013-11" db="EMBL/GenBank/DDBJ databases">
        <title>Opisthorchis viverrini - life in the bile duct.</title>
        <authorList>
            <person name="Young N.D."/>
            <person name="Nagarajan N."/>
            <person name="Lin S.J."/>
            <person name="Korhonen P.K."/>
            <person name="Jex A.R."/>
            <person name="Hall R.S."/>
            <person name="Safavi-Hemami H."/>
            <person name="Kaewkong W."/>
            <person name="Bertrand D."/>
            <person name="Gao S."/>
            <person name="Seet Q."/>
            <person name="Wongkham S."/>
            <person name="Teh B.T."/>
            <person name="Wongkham C."/>
            <person name="Intapan P.M."/>
            <person name="Maleewong W."/>
            <person name="Yang X."/>
            <person name="Hu M."/>
            <person name="Wang Z."/>
            <person name="Hofmann A."/>
            <person name="Sternberg P.W."/>
            <person name="Tan P."/>
            <person name="Wang J."/>
            <person name="Gasser R.B."/>
        </authorList>
    </citation>
    <scope>NUCLEOTIDE SEQUENCE [LARGE SCALE GENOMIC DNA]</scope>
</reference>
<proteinExistence type="predicted"/>
<name>A0A074ZJ58_OPIVI</name>